<feature type="chain" id="PRO_5035304145" evidence="7">
    <location>
        <begin position="19"/>
        <end position="459"/>
    </location>
</feature>
<comment type="similarity">
    <text evidence="2">Belongs to the major royal jelly protein family.</text>
</comment>
<dbReference type="Proteomes" id="UP000786811">
    <property type="component" value="Unassembled WGS sequence"/>
</dbReference>
<keyword evidence="3" id="KW-0964">Secreted</keyword>
<evidence type="ECO:0000256" key="2">
    <source>
        <dbReference type="ARBA" id="ARBA00009127"/>
    </source>
</evidence>
<dbReference type="SUPFAM" id="SSF75011">
    <property type="entry name" value="3-carboxy-cis,cis-mucoante lactonizing enzyme"/>
    <property type="match status" value="1"/>
</dbReference>
<evidence type="ECO:0000313" key="8">
    <source>
        <dbReference type="EMBL" id="CAG5084097.1"/>
    </source>
</evidence>
<dbReference type="GO" id="GO:0005576">
    <property type="term" value="C:extracellular region"/>
    <property type="evidence" value="ECO:0007669"/>
    <property type="project" value="UniProtKB-SubCell"/>
</dbReference>
<accession>A0A8J2H891</accession>
<comment type="caution">
    <text evidence="8">The sequence shown here is derived from an EMBL/GenBank/DDBJ whole genome shotgun (WGS) entry which is preliminary data.</text>
</comment>
<dbReference type="EMBL" id="CAJNRD030001118">
    <property type="protein sequence ID" value="CAG5084097.1"/>
    <property type="molecule type" value="Genomic_DNA"/>
</dbReference>
<dbReference type="Pfam" id="PF03022">
    <property type="entry name" value="MRJP"/>
    <property type="match status" value="1"/>
</dbReference>
<dbReference type="PRINTS" id="PR01366">
    <property type="entry name" value="ROYALJELLY"/>
</dbReference>
<keyword evidence="5" id="KW-0325">Glycoprotein</keyword>
<comment type="subcellular location">
    <subcellularLocation>
        <location evidence="1">Secreted</location>
    </subcellularLocation>
</comment>
<evidence type="ECO:0000256" key="6">
    <source>
        <dbReference type="SAM" id="MobiDB-lite"/>
    </source>
</evidence>
<evidence type="ECO:0000256" key="5">
    <source>
        <dbReference type="ARBA" id="ARBA00023180"/>
    </source>
</evidence>
<dbReference type="InterPro" id="IPR011042">
    <property type="entry name" value="6-blade_b-propeller_TolB-like"/>
</dbReference>
<dbReference type="PANTHER" id="PTHR10009">
    <property type="entry name" value="PROTEIN YELLOW-RELATED"/>
    <property type="match status" value="1"/>
</dbReference>
<sequence>MHLLGSILLVVNFVYCTAYRTPVNQIPNINGNENVSYKNLRLVYSWKSLDFVFPDAWTRQQAIINRDFIPGAPFPIDVDASASPFGSRVFVTIPRFQEGVPVTLGYVSNLTSSDGSPLIAPYPNWEMNQLGYCNHITSVYRIKIDECGRLWVLDTGKLQDERKCPPQLFIFDLSTDRLISRYQFPESLLKPESLLITPVIDIRGQCSDTFVYIADVSEFQLIVYDFKNQNSWNIQNNLFYPYPEHGHFTIAGESFDLMDGIFGLALGPLTVNKDRMLYFHSLASVVESYVPTSIIRNSDLFLNHPDNAASAFQSFRQHRSSQSGPQAMTNDGILFYGLMGDTAIGCWNSKSYPEFGGPNIDYAVVNNKTLQFISGLKLVTVGSKREQIWVITGRFQKFMTGTLNAQEVNYRIQAAYVEDLISGTKCKPSQDSGHYHGTSHQNPSSLHNYNYHHSHNHHY</sequence>
<proteinExistence type="inferred from homology"/>
<dbReference type="AlphaFoldDB" id="A0A8J2H891"/>
<name>A0A8J2H891_COTCN</name>
<feature type="region of interest" description="Disordered" evidence="6">
    <location>
        <begin position="428"/>
        <end position="459"/>
    </location>
</feature>
<gene>
    <name evidence="8" type="ORF">HICCMSTLAB_LOCUS4013</name>
</gene>
<dbReference type="Gene3D" id="2.120.10.30">
    <property type="entry name" value="TolB, C-terminal domain"/>
    <property type="match status" value="1"/>
</dbReference>
<dbReference type="InterPro" id="IPR017996">
    <property type="entry name" value="MRJP/yellow-related"/>
</dbReference>
<evidence type="ECO:0000313" key="9">
    <source>
        <dbReference type="Proteomes" id="UP000786811"/>
    </source>
</evidence>
<evidence type="ECO:0000256" key="3">
    <source>
        <dbReference type="ARBA" id="ARBA00022525"/>
    </source>
</evidence>
<protein>
    <submittedName>
        <fullName evidence="8">Similar to y: Protein yellow (Drosophila yakuba)</fullName>
    </submittedName>
</protein>
<reference evidence="8" key="1">
    <citation type="submission" date="2021-04" db="EMBL/GenBank/DDBJ databases">
        <authorList>
            <person name="Chebbi M.A.C M."/>
        </authorList>
    </citation>
    <scope>NUCLEOTIDE SEQUENCE</scope>
</reference>
<evidence type="ECO:0000256" key="1">
    <source>
        <dbReference type="ARBA" id="ARBA00004613"/>
    </source>
</evidence>
<organism evidence="8 9">
    <name type="scientific">Cotesia congregata</name>
    <name type="common">Parasitoid wasp</name>
    <name type="synonym">Apanteles congregatus</name>
    <dbReference type="NCBI Taxonomy" id="51543"/>
    <lineage>
        <taxon>Eukaryota</taxon>
        <taxon>Metazoa</taxon>
        <taxon>Ecdysozoa</taxon>
        <taxon>Arthropoda</taxon>
        <taxon>Hexapoda</taxon>
        <taxon>Insecta</taxon>
        <taxon>Pterygota</taxon>
        <taxon>Neoptera</taxon>
        <taxon>Endopterygota</taxon>
        <taxon>Hymenoptera</taxon>
        <taxon>Apocrita</taxon>
        <taxon>Ichneumonoidea</taxon>
        <taxon>Braconidae</taxon>
        <taxon>Microgastrinae</taxon>
        <taxon>Cotesia</taxon>
    </lineage>
</organism>
<evidence type="ECO:0000256" key="7">
    <source>
        <dbReference type="SAM" id="SignalP"/>
    </source>
</evidence>
<dbReference type="OrthoDB" id="8184345at2759"/>
<keyword evidence="9" id="KW-1185">Reference proteome</keyword>
<feature type="compositionally biased region" description="Basic residues" evidence="6">
    <location>
        <begin position="450"/>
        <end position="459"/>
    </location>
</feature>
<keyword evidence="4 7" id="KW-0732">Signal</keyword>
<dbReference type="PANTHER" id="PTHR10009:SF7">
    <property type="entry name" value="GH10609P-RELATED"/>
    <property type="match status" value="1"/>
</dbReference>
<evidence type="ECO:0000256" key="4">
    <source>
        <dbReference type="ARBA" id="ARBA00022729"/>
    </source>
</evidence>
<feature type="compositionally biased region" description="Polar residues" evidence="6">
    <location>
        <begin position="428"/>
        <end position="443"/>
    </location>
</feature>
<feature type="signal peptide" evidence="7">
    <location>
        <begin position="1"/>
        <end position="18"/>
    </location>
</feature>
<dbReference type="FunFam" id="2.120.10.30:FF:000045">
    <property type="entry name" value="Blast:Protein yellow"/>
    <property type="match status" value="1"/>
</dbReference>